<keyword evidence="9" id="KW-0689">Ribosomal protein</keyword>
<dbReference type="Pfam" id="PF01205">
    <property type="entry name" value="Impact_N"/>
    <property type="match status" value="1"/>
</dbReference>
<reference evidence="9 10" key="1">
    <citation type="submission" date="2016-07" db="EMBL/GenBank/DDBJ databases">
        <title>Pervasive Adenine N6-methylation of Active Genes in Fungi.</title>
        <authorList>
            <consortium name="DOE Joint Genome Institute"/>
            <person name="Mondo S.J."/>
            <person name="Dannebaum R.O."/>
            <person name="Kuo R.C."/>
            <person name="Labutti K."/>
            <person name="Haridas S."/>
            <person name="Kuo A."/>
            <person name="Salamov A."/>
            <person name="Ahrendt S.R."/>
            <person name="Lipzen A."/>
            <person name="Sullivan W."/>
            <person name="Andreopoulos W.B."/>
            <person name="Clum A."/>
            <person name="Lindquist E."/>
            <person name="Daum C."/>
            <person name="Ramamoorthy G.K."/>
            <person name="Gryganskyi A."/>
            <person name="Culley D."/>
            <person name="Magnuson J.K."/>
            <person name="James T.Y."/>
            <person name="O'Malley M.A."/>
            <person name="Stajich J.E."/>
            <person name="Spatafora J.W."/>
            <person name="Visel A."/>
            <person name="Grigoriev I.V."/>
        </authorList>
    </citation>
    <scope>NUCLEOTIDE SEQUENCE [LARGE SCALE GENOMIC DNA]</scope>
    <source>
        <strain evidence="9 10">62-1032</strain>
    </source>
</reference>
<dbReference type="Gene3D" id="3.10.110.10">
    <property type="entry name" value="Ubiquitin Conjugating Enzyme"/>
    <property type="match status" value="1"/>
</dbReference>
<evidence type="ECO:0000256" key="6">
    <source>
        <dbReference type="ARBA" id="ARBA00023016"/>
    </source>
</evidence>
<keyword evidence="3" id="KW-0963">Cytoplasm</keyword>
<dbReference type="InterPro" id="IPR036956">
    <property type="entry name" value="Impact_N_sf"/>
</dbReference>
<evidence type="ECO:0000256" key="4">
    <source>
        <dbReference type="ARBA" id="ARBA00022491"/>
    </source>
</evidence>
<dbReference type="PANTHER" id="PTHR16301">
    <property type="entry name" value="IMPACT-RELATED"/>
    <property type="match status" value="1"/>
</dbReference>
<feature type="compositionally biased region" description="Gly residues" evidence="7">
    <location>
        <begin position="362"/>
        <end position="379"/>
    </location>
</feature>
<dbReference type="InterPro" id="IPR001498">
    <property type="entry name" value="Impact_N"/>
</dbReference>
<evidence type="ECO:0000313" key="9">
    <source>
        <dbReference type="EMBL" id="ORY80678.1"/>
    </source>
</evidence>
<comment type="caution">
    <text evidence="9">The sequence shown here is derived from an EMBL/GenBank/DDBJ whole genome shotgun (WGS) entry which is preliminary data.</text>
</comment>
<dbReference type="GO" id="GO:0006446">
    <property type="term" value="P:regulation of translational initiation"/>
    <property type="evidence" value="ECO:0007669"/>
    <property type="project" value="TreeGrafter"/>
</dbReference>
<evidence type="ECO:0000256" key="2">
    <source>
        <dbReference type="ARBA" id="ARBA00007665"/>
    </source>
</evidence>
<dbReference type="InParanoid" id="A0A1Y2F9U0"/>
<comment type="subcellular location">
    <subcellularLocation>
        <location evidence="1">Cytoplasm</location>
    </subcellularLocation>
</comment>
<dbReference type="OrthoDB" id="69641at2759"/>
<keyword evidence="10" id="KW-1185">Reference proteome</keyword>
<dbReference type="GO" id="GO:0005840">
    <property type="term" value="C:ribosome"/>
    <property type="evidence" value="ECO:0007669"/>
    <property type="project" value="UniProtKB-KW"/>
</dbReference>
<evidence type="ECO:0000313" key="10">
    <source>
        <dbReference type="Proteomes" id="UP000193467"/>
    </source>
</evidence>
<protein>
    <submittedName>
        <fullName evidence="9">Ribosomal protein S5 domain 2-type protein</fullName>
    </submittedName>
</protein>
<dbReference type="InterPro" id="IPR006575">
    <property type="entry name" value="RWD_dom"/>
</dbReference>
<dbReference type="PANTHER" id="PTHR16301:SF24">
    <property type="entry name" value="RWD DOMAIN-CONTAINING PROTEIN"/>
    <property type="match status" value="1"/>
</dbReference>
<dbReference type="InterPro" id="IPR020568">
    <property type="entry name" value="Ribosomal_Su5_D2-typ_SF"/>
</dbReference>
<dbReference type="STRING" id="106004.A0A1Y2F9U0"/>
<dbReference type="Pfam" id="PF05773">
    <property type="entry name" value="RWD"/>
    <property type="match status" value="1"/>
</dbReference>
<organism evidence="9 10">
    <name type="scientific">Leucosporidium creatinivorum</name>
    <dbReference type="NCBI Taxonomy" id="106004"/>
    <lineage>
        <taxon>Eukaryota</taxon>
        <taxon>Fungi</taxon>
        <taxon>Dikarya</taxon>
        <taxon>Basidiomycota</taxon>
        <taxon>Pucciniomycotina</taxon>
        <taxon>Microbotryomycetes</taxon>
        <taxon>Leucosporidiales</taxon>
        <taxon>Leucosporidium</taxon>
    </lineage>
</organism>
<dbReference type="GO" id="GO:0140469">
    <property type="term" value="P:GCN2-mediated signaling"/>
    <property type="evidence" value="ECO:0007669"/>
    <property type="project" value="TreeGrafter"/>
</dbReference>
<dbReference type="Proteomes" id="UP000193467">
    <property type="component" value="Unassembled WGS sequence"/>
</dbReference>
<accession>A0A1Y2F9U0</accession>
<keyword evidence="4" id="KW-0678">Repressor</keyword>
<dbReference type="GO" id="GO:0005737">
    <property type="term" value="C:cytoplasm"/>
    <property type="evidence" value="ECO:0007669"/>
    <property type="project" value="UniProtKB-SubCell"/>
</dbReference>
<evidence type="ECO:0000256" key="1">
    <source>
        <dbReference type="ARBA" id="ARBA00004496"/>
    </source>
</evidence>
<feature type="domain" description="RWD" evidence="8">
    <location>
        <begin position="30"/>
        <end position="165"/>
    </location>
</feature>
<dbReference type="InterPro" id="IPR023582">
    <property type="entry name" value="Impact"/>
</dbReference>
<dbReference type="SUPFAM" id="SSF54495">
    <property type="entry name" value="UBC-like"/>
    <property type="match status" value="1"/>
</dbReference>
<dbReference type="EMBL" id="MCGR01000024">
    <property type="protein sequence ID" value="ORY80678.1"/>
    <property type="molecule type" value="Genomic_DNA"/>
</dbReference>
<dbReference type="FunCoup" id="A0A1Y2F9U0">
    <property type="interactions" value="325"/>
</dbReference>
<gene>
    <name evidence="9" type="ORF">BCR35DRAFT_304223</name>
</gene>
<sequence>MDDISSLDSCLDLALVLSSLEASGRDQLSDELLSLSAIYDSTDDNALPALSLYRPTSPAPAHPPSSSTDPAPIRLLLSTTLSASEHPLSLLITLPSSYPSKSPPLLQLHSLYLSSFAVSDSLFGEVLRCYMHDPTASSGEGVEWAAGEVCLYEGVEWVRGVCQEWVDQREKEGEEGEDRRKALAVGSKLYEIPTRVEDEEWEEEVYEEVDVREVPEWKKKSEAAMSAEVQCPRITSSEALVDRKSVFVGHSATVHSLEEVHLVLSTLLSDKKIAKATHNISAFRFTTPSGTSHQDNDDDGESAAGSRLAHLLSLLDVNNVMVVVTRWYGGIHLGADRFKDINAVARDALQLGGYLDDPVEGAGKGGKGGKKAGGGGKKR</sequence>
<keyword evidence="9" id="KW-0687">Ribonucleoprotein</keyword>
<evidence type="ECO:0000256" key="3">
    <source>
        <dbReference type="ARBA" id="ARBA00022490"/>
    </source>
</evidence>
<dbReference type="InterPro" id="IPR016135">
    <property type="entry name" value="UBQ-conjugating_enzyme/RWD"/>
</dbReference>
<evidence type="ECO:0000256" key="5">
    <source>
        <dbReference type="ARBA" id="ARBA00022845"/>
    </source>
</evidence>
<proteinExistence type="inferred from homology"/>
<keyword evidence="5" id="KW-0810">Translation regulation</keyword>
<dbReference type="AlphaFoldDB" id="A0A1Y2F9U0"/>
<keyword evidence="6" id="KW-0346">Stress response</keyword>
<comment type="similarity">
    <text evidence="2">Belongs to the IMPACT family.</text>
</comment>
<feature type="region of interest" description="Disordered" evidence="7">
    <location>
        <begin position="356"/>
        <end position="379"/>
    </location>
</feature>
<evidence type="ECO:0000256" key="7">
    <source>
        <dbReference type="SAM" id="MobiDB-lite"/>
    </source>
</evidence>
<name>A0A1Y2F9U0_9BASI</name>
<evidence type="ECO:0000259" key="8">
    <source>
        <dbReference type="PROSITE" id="PS50908"/>
    </source>
</evidence>
<dbReference type="Gene3D" id="3.30.230.30">
    <property type="entry name" value="Impact, N-terminal domain"/>
    <property type="match status" value="1"/>
</dbReference>
<dbReference type="PROSITE" id="PS50908">
    <property type="entry name" value="RWD"/>
    <property type="match status" value="1"/>
</dbReference>
<dbReference type="SUPFAM" id="SSF54211">
    <property type="entry name" value="Ribosomal protein S5 domain 2-like"/>
    <property type="match status" value="1"/>
</dbReference>